<dbReference type="PANTHER" id="PTHR43233">
    <property type="entry name" value="FAMILY N-ACETYLTRANSFERASE, PUTATIVE (AFU_ORTHOLOGUE AFUA_6G03350)-RELATED"/>
    <property type="match status" value="1"/>
</dbReference>
<protein>
    <submittedName>
        <fullName evidence="2">N-acetyltransferase</fullName>
    </submittedName>
</protein>
<dbReference type="PROSITE" id="PS51186">
    <property type="entry name" value="GNAT"/>
    <property type="match status" value="1"/>
</dbReference>
<dbReference type="RefSeq" id="WP_104958728.1">
    <property type="nucleotide sequence ID" value="NZ_CP026377.1"/>
</dbReference>
<dbReference type="CDD" id="cd04301">
    <property type="entry name" value="NAT_SF"/>
    <property type="match status" value="1"/>
</dbReference>
<dbReference type="InterPro" id="IPR053144">
    <property type="entry name" value="Acetyltransferase_Butenolide"/>
</dbReference>
<dbReference type="PANTHER" id="PTHR43233:SF1">
    <property type="entry name" value="FAMILY N-ACETYLTRANSFERASE, PUTATIVE (AFU_ORTHOLOGUE AFUA_6G03350)-RELATED"/>
    <property type="match status" value="1"/>
</dbReference>
<dbReference type="Proteomes" id="UP000238365">
    <property type="component" value="Chromosome"/>
</dbReference>
<feature type="domain" description="N-acetyltransferase" evidence="1">
    <location>
        <begin position="40"/>
        <end position="178"/>
    </location>
</feature>
<dbReference type="Pfam" id="PF00583">
    <property type="entry name" value="Acetyltransf_1"/>
    <property type="match status" value="1"/>
</dbReference>
<proteinExistence type="predicted"/>
<reference evidence="2 3" key="1">
    <citation type="submission" date="2018-01" db="EMBL/GenBank/DDBJ databases">
        <title>Complete and assembled Genome of Pantoea gaviniae DSM22758T.</title>
        <authorList>
            <person name="Stevens M.J.A."/>
            <person name="Zurfluh K."/>
            <person name="Stephan R."/>
        </authorList>
    </citation>
    <scope>NUCLEOTIDE SEQUENCE [LARGE SCALE GENOMIC DNA]</scope>
    <source>
        <strain evidence="2 3">DSM 22758</strain>
    </source>
</reference>
<evidence type="ECO:0000313" key="2">
    <source>
        <dbReference type="EMBL" id="AUX95004.1"/>
    </source>
</evidence>
<dbReference type="SUPFAM" id="SSF55729">
    <property type="entry name" value="Acyl-CoA N-acyltransferases (Nat)"/>
    <property type="match status" value="1"/>
</dbReference>
<dbReference type="AlphaFoldDB" id="A0A1X1E729"/>
<organism evidence="2 3">
    <name type="scientific">Mixta gaviniae</name>
    <dbReference type="NCBI Taxonomy" id="665914"/>
    <lineage>
        <taxon>Bacteria</taxon>
        <taxon>Pseudomonadati</taxon>
        <taxon>Pseudomonadota</taxon>
        <taxon>Gammaproteobacteria</taxon>
        <taxon>Enterobacterales</taxon>
        <taxon>Erwiniaceae</taxon>
        <taxon>Mixta</taxon>
    </lineage>
</organism>
<sequence length="183" mass="20298">MKSLNPAASRPTGGYSAVAELAEQQRLRLLSPRKWIRESMEISTDPALLNLPLIAQWLADKFPDIRNLRLALSGSLCFGLYRNGRQIGFARIVTDMVDTWVIRDLFISPEYRFIGLGSWLLNCSVAHPAARGCRRILCLSESAPAFLERNGFSSHPALPGIYVAEVAFSGLLISALTESARRH</sequence>
<dbReference type="EMBL" id="CP026377">
    <property type="protein sequence ID" value="AUX95004.1"/>
    <property type="molecule type" value="Genomic_DNA"/>
</dbReference>
<keyword evidence="2" id="KW-0808">Transferase</keyword>
<dbReference type="InterPro" id="IPR000182">
    <property type="entry name" value="GNAT_dom"/>
</dbReference>
<dbReference type="GO" id="GO:0016747">
    <property type="term" value="F:acyltransferase activity, transferring groups other than amino-acyl groups"/>
    <property type="evidence" value="ECO:0007669"/>
    <property type="project" value="InterPro"/>
</dbReference>
<gene>
    <name evidence="2" type="ORF">C2E15_19335</name>
</gene>
<dbReference type="Gene3D" id="3.40.630.30">
    <property type="match status" value="1"/>
</dbReference>
<evidence type="ECO:0000259" key="1">
    <source>
        <dbReference type="PROSITE" id="PS51186"/>
    </source>
</evidence>
<keyword evidence="3" id="KW-1185">Reference proteome</keyword>
<dbReference type="InterPro" id="IPR016181">
    <property type="entry name" value="Acyl_CoA_acyltransferase"/>
</dbReference>
<accession>A0A1X1E729</accession>
<dbReference type="OrthoDB" id="3216107at2"/>
<name>A0A1X1E729_9GAMM</name>
<evidence type="ECO:0000313" key="3">
    <source>
        <dbReference type="Proteomes" id="UP000238365"/>
    </source>
</evidence>
<dbReference type="KEGG" id="pgz:C2E15_19335"/>